<gene>
    <name evidence="8" type="primary">pucI_1</name>
    <name evidence="8" type="ORF">STSP_31470</name>
</gene>
<evidence type="ECO:0000256" key="3">
    <source>
        <dbReference type="ARBA" id="ARBA00022692"/>
    </source>
</evidence>
<accession>A0A177HS97</accession>
<dbReference type="PANTHER" id="PTHR30618">
    <property type="entry name" value="NCS1 FAMILY PURINE/PYRIMIDINE TRANSPORTER"/>
    <property type="match status" value="1"/>
</dbReference>
<feature type="transmembrane region" description="Helical" evidence="7">
    <location>
        <begin position="466"/>
        <end position="485"/>
    </location>
</feature>
<dbReference type="PANTHER" id="PTHR30618:SF6">
    <property type="entry name" value="NCS1 FAMILY NUCLEOBASE:CATION SYMPORTER-1"/>
    <property type="match status" value="1"/>
</dbReference>
<feature type="transmembrane region" description="Helical" evidence="7">
    <location>
        <begin position="364"/>
        <end position="382"/>
    </location>
</feature>
<feature type="transmembrane region" description="Helical" evidence="7">
    <location>
        <begin position="431"/>
        <end position="454"/>
    </location>
</feature>
<comment type="subcellular location">
    <subcellularLocation>
        <location evidence="1">Membrane</location>
        <topology evidence="1">Multi-pass membrane protein</topology>
    </subcellularLocation>
</comment>
<dbReference type="GO" id="GO:0015205">
    <property type="term" value="F:nucleobase transmembrane transporter activity"/>
    <property type="evidence" value="ECO:0007669"/>
    <property type="project" value="TreeGrafter"/>
</dbReference>
<evidence type="ECO:0000256" key="7">
    <source>
        <dbReference type="SAM" id="Phobius"/>
    </source>
</evidence>
<feature type="transmembrane region" description="Helical" evidence="7">
    <location>
        <begin position="388"/>
        <end position="410"/>
    </location>
</feature>
<feature type="transmembrane region" description="Helical" evidence="7">
    <location>
        <begin position="190"/>
        <end position="217"/>
    </location>
</feature>
<reference evidence="8 9" key="1">
    <citation type="submission" date="2015-12" db="EMBL/GenBank/DDBJ databases">
        <title>Genome sequence of Streptomyces sp. G25.</title>
        <authorList>
            <person name="Poehlein A."/>
            <person name="Roettig A."/>
            <person name="Hiessl S."/>
            <person name="Hauschild P."/>
            <person name="Schauer J."/>
            <person name="Madkour M.H."/>
            <person name="Al-Ansari A.M."/>
            <person name="Almakishah N.H."/>
            <person name="Steinbuechel A."/>
            <person name="Daniel R."/>
        </authorList>
    </citation>
    <scope>NUCLEOTIDE SEQUENCE [LARGE SCALE GENOMIC DNA]</scope>
    <source>
        <strain evidence="9">G25(2015)</strain>
    </source>
</reference>
<dbReference type="PATRIC" id="fig|1716141.3.peg.3306"/>
<protein>
    <submittedName>
        <fullName evidence="8">Putative allantoin permease</fullName>
    </submittedName>
</protein>
<sequence>MAATENTASAPPPTDYSPRLYNDDLAPATERKWGAFSIFNVWTSDVHSLYGYFLAASLFLVAGNTVKFLIGIGIGSLVIYWLMTLIGKAGVRTGVPYPVLARASFGTFGANVPALVRAVVATFWYGAQTSAAAGAIVAFLIRYDGPKHFHETTRLFDHSGLEVVCYLGVWAAQLLIISKGMETVRRFQDFAGPAVWLMMLILAVGLSVQAGVLSFSVDMPAGDLAALAKSATGLSVTPGSVAAIAAIAATWITYFAALFLNFGDFARFTPSEKVLRKGNIWGLPVNLILFSFVAALTTAAASKVYGEVILEPAKISAKFDSAFLVLLAALTFAVATLGINVVANFVSPAFDFANVAPRYVDFRRGGLIAAVIALLLYPLHPWDNAPSFVNAIGSTMGPLFGVIVVDYYLVRRAQLNVPALYQEHGEFRFQGGWNIRAFAAAAVGAVFASILPVYGPSGYADALGPYSWFIGVIVSGLLYFALCGAKSRIVGTGSEAAAKAEEEPGAAPEPEPETA</sequence>
<evidence type="ECO:0000256" key="4">
    <source>
        <dbReference type="ARBA" id="ARBA00022989"/>
    </source>
</evidence>
<dbReference type="AlphaFoldDB" id="A0A177HS97"/>
<feature type="transmembrane region" description="Helical" evidence="7">
    <location>
        <begin position="49"/>
        <end position="82"/>
    </location>
</feature>
<keyword evidence="3 7" id="KW-0812">Transmembrane</keyword>
<organism evidence="8 9">
    <name type="scientific">Streptomyces jeddahensis</name>
    <dbReference type="NCBI Taxonomy" id="1716141"/>
    <lineage>
        <taxon>Bacteria</taxon>
        <taxon>Bacillati</taxon>
        <taxon>Actinomycetota</taxon>
        <taxon>Actinomycetes</taxon>
        <taxon>Kitasatosporales</taxon>
        <taxon>Streptomycetaceae</taxon>
        <taxon>Streptomyces</taxon>
    </lineage>
</organism>
<dbReference type="STRING" id="1716141.STSP_31470"/>
<dbReference type="EMBL" id="LOHS01000076">
    <property type="protein sequence ID" value="OAH13469.1"/>
    <property type="molecule type" value="Genomic_DNA"/>
</dbReference>
<proteinExistence type="inferred from homology"/>
<feature type="transmembrane region" description="Helical" evidence="7">
    <location>
        <begin position="237"/>
        <end position="260"/>
    </location>
</feature>
<evidence type="ECO:0000256" key="2">
    <source>
        <dbReference type="ARBA" id="ARBA00008974"/>
    </source>
</evidence>
<evidence type="ECO:0000313" key="9">
    <source>
        <dbReference type="Proteomes" id="UP000077381"/>
    </source>
</evidence>
<dbReference type="RefSeq" id="WP_078067194.1">
    <property type="nucleotide sequence ID" value="NZ_LOHS01000076.1"/>
</dbReference>
<evidence type="ECO:0000256" key="1">
    <source>
        <dbReference type="ARBA" id="ARBA00004141"/>
    </source>
</evidence>
<keyword evidence="4 7" id="KW-1133">Transmembrane helix</keyword>
<dbReference type="Proteomes" id="UP000077381">
    <property type="component" value="Unassembled WGS sequence"/>
</dbReference>
<dbReference type="InterPro" id="IPR001248">
    <property type="entry name" value="Pur-cyt_permease"/>
</dbReference>
<dbReference type="Pfam" id="PF02133">
    <property type="entry name" value="Transp_cyt_pur"/>
    <property type="match status" value="1"/>
</dbReference>
<evidence type="ECO:0000313" key="8">
    <source>
        <dbReference type="EMBL" id="OAH13469.1"/>
    </source>
</evidence>
<comment type="similarity">
    <text evidence="2">Belongs to the purine-cytosine permease (2.A.39) family.</text>
</comment>
<name>A0A177HS97_9ACTN</name>
<feature type="transmembrane region" description="Helical" evidence="7">
    <location>
        <begin position="280"/>
        <end position="301"/>
    </location>
</feature>
<feature type="region of interest" description="Disordered" evidence="6">
    <location>
        <begin position="496"/>
        <end position="515"/>
    </location>
</feature>
<keyword evidence="9" id="KW-1185">Reference proteome</keyword>
<comment type="caution">
    <text evidence="8">The sequence shown here is derived from an EMBL/GenBank/DDBJ whole genome shotgun (WGS) entry which is preliminary data.</text>
</comment>
<dbReference type="Gene3D" id="1.10.4160.10">
    <property type="entry name" value="Hydantoin permease"/>
    <property type="match status" value="1"/>
</dbReference>
<feature type="transmembrane region" description="Helical" evidence="7">
    <location>
        <begin position="123"/>
        <end position="141"/>
    </location>
</feature>
<dbReference type="GO" id="GO:0005886">
    <property type="term" value="C:plasma membrane"/>
    <property type="evidence" value="ECO:0007669"/>
    <property type="project" value="TreeGrafter"/>
</dbReference>
<evidence type="ECO:0000256" key="5">
    <source>
        <dbReference type="ARBA" id="ARBA00023136"/>
    </source>
</evidence>
<feature type="transmembrane region" description="Helical" evidence="7">
    <location>
        <begin position="321"/>
        <end position="343"/>
    </location>
</feature>
<dbReference type="OrthoDB" id="6083029at2"/>
<feature type="transmembrane region" description="Helical" evidence="7">
    <location>
        <begin position="161"/>
        <end position="178"/>
    </location>
</feature>
<evidence type="ECO:0000256" key="6">
    <source>
        <dbReference type="SAM" id="MobiDB-lite"/>
    </source>
</evidence>
<keyword evidence="5 7" id="KW-0472">Membrane</keyword>
<dbReference type="InterPro" id="IPR045225">
    <property type="entry name" value="Uracil/uridine/allantoin_perm"/>
</dbReference>